<gene>
    <name evidence="1" type="ORF">A1355_11315</name>
</gene>
<organism evidence="1 2">
    <name type="scientific">Methylomonas koyamae</name>
    <dbReference type="NCBI Taxonomy" id="702114"/>
    <lineage>
        <taxon>Bacteria</taxon>
        <taxon>Pseudomonadati</taxon>
        <taxon>Pseudomonadota</taxon>
        <taxon>Gammaproteobacteria</taxon>
        <taxon>Methylococcales</taxon>
        <taxon>Methylococcaceae</taxon>
        <taxon>Methylomonas</taxon>
    </lineage>
</organism>
<accession>A0A177NB36</accession>
<dbReference type="Proteomes" id="UP000077628">
    <property type="component" value="Unassembled WGS sequence"/>
</dbReference>
<dbReference type="OrthoDB" id="5572680at2"/>
<comment type="caution">
    <text evidence="1">The sequence shown here is derived from an EMBL/GenBank/DDBJ whole genome shotgun (WGS) entry which is preliminary data.</text>
</comment>
<reference evidence="2" key="1">
    <citation type="submission" date="2016-03" db="EMBL/GenBank/DDBJ databases">
        <authorList>
            <person name="Heylen K."/>
            <person name="De Vos P."/>
            <person name="Vekeman B."/>
        </authorList>
    </citation>
    <scope>NUCLEOTIDE SEQUENCE [LARGE SCALE GENOMIC DNA]</scope>
    <source>
        <strain evidence="2">R-45383</strain>
    </source>
</reference>
<dbReference type="STRING" id="702114.A1355_11315"/>
<keyword evidence="2" id="KW-1185">Reference proteome</keyword>
<protein>
    <submittedName>
        <fullName evidence="1">Uncharacterized protein</fullName>
    </submittedName>
</protein>
<evidence type="ECO:0000313" key="1">
    <source>
        <dbReference type="EMBL" id="OAI15085.1"/>
    </source>
</evidence>
<sequence>MRHYHGLETLLEQLPGRPTTARLAEALLADLQTCRCTIYGRIGDDDRIVLAELTLVTDSLAYDSFDRRIDLSVAGPILRADCVPLTFRLVGRHFAITGRCSALPHVCGRDLYLSAYSGRIGDAVRQRFAIPLKSLMN</sequence>
<proteinExistence type="predicted"/>
<name>A0A177NB36_9GAMM</name>
<dbReference type="AlphaFoldDB" id="A0A177NB36"/>
<dbReference type="EMBL" id="LUUK01000195">
    <property type="protein sequence ID" value="OAI15085.1"/>
    <property type="molecule type" value="Genomic_DNA"/>
</dbReference>
<evidence type="ECO:0000313" key="2">
    <source>
        <dbReference type="Proteomes" id="UP000077628"/>
    </source>
</evidence>
<dbReference type="RefSeq" id="WP_064030756.1">
    <property type="nucleotide sequence ID" value="NZ_LUUK01000195.1"/>
</dbReference>